<dbReference type="AlphaFoldDB" id="A0A9X0CK01"/>
<evidence type="ECO:0000313" key="2">
    <source>
        <dbReference type="EMBL" id="KAJ7358786.1"/>
    </source>
</evidence>
<accession>A0A9X0CK01</accession>
<evidence type="ECO:0008006" key="4">
    <source>
        <dbReference type="Google" id="ProtNLM"/>
    </source>
</evidence>
<dbReference type="Proteomes" id="UP001163046">
    <property type="component" value="Unassembled WGS sequence"/>
</dbReference>
<organism evidence="2 3">
    <name type="scientific">Desmophyllum pertusum</name>
    <dbReference type="NCBI Taxonomy" id="174260"/>
    <lineage>
        <taxon>Eukaryota</taxon>
        <taxon>Metazoa</taxon>
        <taxon>Cnidaria</taxon>
        <taxon>Anthozoa</taxon>
        <taxon>Hexacorallia</taxon>
        <taxon>Scleractinia</taxon>
        <taxon>Caryophylliina</taxon>
        <taxon>Caryophylliidae</taxon>
        <taxon>Desmophyllum</taxon>
    </lineage>
</organism>
<protein>
    <recommendedName>
        <fullName evidence="4">Coiled-coil domain-containing protein 78</fullName>
    </recommendedName>
</protein>
<evidence type="ECO:0000256" key="1">
    <source>
        <dbReference type="SAM" id="Coils"/>
    </source>
</evidence>
<dbReference type="PANTHER" id="PTHR22106">
    <property type="entry name" value="COILED-COIL DOMAIN-CONTAINING PROTEIN 78"/>
    <property type="match status" value="1"/>
</dbReference>
<evidence type="ECO:0000313" key="3">
    <source>
        <dbReference type="Proteomes" id="UP001163046"/>
    </source>
</evidence>
<dbReference type="EMBL" id="MU827315">
    <property type="protein sequence ID" value="KAJ7358786.1"/>
    <property type="molecule type" value="Genomic_DNA"/>
</dbReference>
<feature type="coiled-coil region" evidence="1">
    <location>
        <begin position="23"/>
        <end position="128"/>
    </location>
</feature>
<comment type="caution">
    <text evidence="2">The sequence shown here is derived from an EMBL/GenBank/DDBJ whole genome shotgun (WGS) entry which is preliminary data.</text>
</comment>
<dbReference type="PANTHER" id="PTHR22106:SF5">
    <property type="entry name" value="COILED-COIL DOMAIN-CONTAINING PROTEIN 78"/>
    <property type="match status" value="1"/>
</dbReference>
<reference evidence="2" key="1">
    <citation type="submission" date="2023-01" db="EMBL/GenBank/DDBJ databases">
        <title>Genome assembly of the deep-sea coral Lophelia pertusa.</title>
        <authorList>
            <person name="Herrera S."/>
            <person name="Cordes E."/>
        </authorList>
    </citation>
    <scope>NUCLEOTIDE SEQUENCE</scope>
    <source>
        <strain evidence="2">USNM1676648</strain>
        <tissue evidence="2">Polyp</tissue>
    </source>
</reference>
<proteinExistence type="predicted"/>
<dbReference type="InterPro" id="IPR039873">
    <property type="entry name" value="CCDC78"/>
</dbReference>
<sequence length="367" mass="43113">MQEYYDQLRRIASKFSRSSLRDKDDLSKSVLSLQSEKLELEKQLIQNSQHREGKVEVLRVQHQRELVKLEDRISKLTREMKEGKESFREIQRKLAHQSAELISANGERHRLHEENNNLDLRLKELSAEYTNRLQQYIHDIAVFCGKANEKQLSIESLQAYIDVMVRQIRDSHEKKEEGLENRLRELKATIRDMVQKHESLSSAYRMLRYDMESKGAREVPQVDQPDLYVPSESELQMAQSREIAKLTADVRELKQSNEDLKQKLATNTSRFTSDEQQQDQQLLLPAGQATVEMGWGYLRKQLREFTLNTQQDLESERASLMTRCIMAEEQLARLQHYIDTNLKRYQEEIVRLRALLGNTSTGAHTRR</sequence>
<feature type="coiled-coil region" evidence="1">
    <location>
        <begin position="169"/>
        <end position="203"/>
    </location>
</feature>
<gene>
    <name evidence="2" type="ORF">OS493_021565</name>
</gene>
<feature type="coiled-coil region" evidence="1">
    <location>
        <begin position="243"/>
        <end position="270"/>
    </location>
</feature>
<keyword evidence="1" id="KW-0175">Coiled coil</keyword>
<dbReference type="GO" id="GO:0005737">
    <property type="term" value="C:cytoplasm"/>
    <property type="evidence" value="ECO:0007669"/>
    <property type="project" value="TreeGrafter"/>
</dbReference>
<name>A0A9X0CK01_9CNID</name>
<keyword evidence="3" id="KW-1185">Reference proteome</keyword>
<dbReference type="OrthoDB" id="2113965at2759"/>